<keyword evidence="2" id="KW-0472">Membrane</keyword>
<accession>A0A7Z0D6X3</accession>
<dbReference type="Proteomes" id="UP000527616">
    <property type="component" value="Unassembled WGS sequence"/>
</dbReference>
<protein>
    <submittedName>
        <fullName evidence="4">Competence protein ComEA</fullName>
    </submittedName>
</protein>
<dbReference type="GO" id="GO:0015628">
    <property type="term" value="P:protein secretion by the type II secretion system"/>
    <property type="evidence" value="ECO:0007669"/>
    <property type="project" value="TreeGrafter"/>
</dbReference>
<keyword evidence="2" id="KW-1133">Transmembrane helix</keyword>
<dbReference type="InterPro" id="IPR051675">
    <property type="entry name" value="Endo/Exo/Phosphatase_dom_1"/>
</dbReference>
<dbReference type="SMART" id="SM00278">
    <property type="entry name" value="HhH1"/>
    <property type="match status" value="2"/>
</dbReference>
<evidence type="ECO:0000259" key="3">
    <source>
        <dbReference type="SMART" id="SM00278"/>
    </source>
</evidence>
<sequence length="350" mass="35112">MARDGDGSAVGGAPLTDHVRRRLDDLIARESGPDAPPSDDGPDGPPTEIIDPVDDAPGPDWLAELAARRRVGALAVPADRPRGVARRAGEPAASPGERAIATRASEPPGAGRGLPGRGAFARMGFGRLHVFALAALAGVGLLVAGFTVLSARAVPVPEAPPVTAEPLGEQRGGEQQSAGAPVEPESAPADGATTGPTITTEPMIMVHVVGAVQKPGIVELPAGSRVNDAIEAAGGLSDKADPGELNLAQVLNDGEQVVVGTDRDPAGEVRGAGAASSSGEALGGSSGPLVNLNSATSDQLETLPGVGPKTAEKIIAWREENGGFSAPEDLQEVPGIGPKTFAELAPLITT</sequence>
<reference evidence="4 5" key="1">
    <citation type="submission" date="2020-07" db="EMBL/GenBank/DDBJ databases">
        <title>Sequencing the genomes of 1000 actinobacteria strains.</title>
        <authorList>
            <person name="Klenk H.-P."/>
        </authorList>
    </citation>
    <scope>NUCLEOTIDE SEQUENCE [LARGE SCALE GENOMIC DNA]</scope>
    <source>
        <strain evidence="4 5">DSM 103164</strain>
    </source>
</reference>
<dbReference type="InterPro" id="IPR003583">
    <property type="entry name" value="Hlx-hairpin-Hlx_DNA-bd_motif"/>
</dbReference>
<feature type="compositionally biased region" description="Basic and acidic residues" evidence="1">
    <location>
        <begin position="22"/>
        <end position="32"/>
    </location>
</feature>
<organism evidence="4 5">
    <name type="scientific">Naumannella cuiyingiana</name>
    <dbReference type="NCBI Taxonomy" id="1347891"/>
    <lineage>
        <taxon>Bacteria</taxon>
        <taxon>Bacillati</taxon>
        <taxon>Actinomycetota</taxon>
        <taxon>Actinomycetes</taxon>
        <taxon>Propionibacteriales</taxon>
        <taxon>Propionibacteriaceae</taxon>
        <taxon>Naumannella</taxon>
    </lineage>
</organism>
<feature type="region of interest" description="Disordered" evidence="1">
    <location>
        <begin position="82"/>
        <end position="112"/>
    </location>
</feature>
<dbReference type="EMBL" id="JACBZS010000001">
    <property type="protein sequence ID" value="NYI70013.1"/>
    <property type="molecule type" value="Genomic_DNA"/>
</dbReference>
<gene>
    <name evidence="4" type="ORF">GGQ54_000573</name>
</gene>
<keyword evidence="2" id="KW-0812">Transmembrane</keyword>
<comment type="caution">
    <text evidence="4">The sequence shown here is derived from an EMBL/GenBank/DDBJ whole genome shotgun (WGS) entry which is preliminary data.</text>
</comment>
<feature type="transmembrane region" description="Helical" evidence="2">
    <location>
        <begin position="130"/>
        <end position="151"/>
    </location>
</feature>
<feature type="region of interest" description="Disordered" evidence="1">
    <location>
        <begin position="1"/>
        <end position="59"/>
    </location>
</feature>
<dbReference type="NCBIfam" id="TIGR00426">
    <property type="entry name" value="competence protein ComEA helix-hairpin-helix repeat region"/>
    <property type="match status" value="1"/>
</dbReference>
<dbReference type="Gene3D" id="3.10.560.10">
    <property type="entry name" value="Outer membrane lipoprotein wza domain like"/>
    <property type="match status" value="1"/>
</dbReference>
<dbReference type="InterPro" id="IPR004509">
    <property type="entry name" value="Competence_ComEA_HhH"/>
</dbReference>
<dbReference type="Pfam" id="PF10531">
    <property type="entry name" value="SLBB"/>
    <property type="match status" value="1"/>
</dbReference>
<evidence type="ECO:0000256" key="1">
    <source>
        <dbReference type="SAM" id="MobiDB-lite"/>
    </source>
</evidence>
<dbReference type="Pfam" id="PF12836">
    <property type="entry name" value="HHH_3"/>
    <property type="match status" value="1"/>
</dbReference>
<dbReference type="AlphaFoldDB" id="A0A7Z0D6X3"/>
<name>A0A7Z0D6X3_9ACTN</name>
<dbReference type="Gene3D" id="1.10.150.280">
    <property type="entry name" value="AF1531-like domain"/>
    <property type="match status" value="1"/>
</dbReference>
<dbReference type="PANTHER" id="PTHR21180:SF32">
    <property type="entry name" value="ENDONUCLEASE_EXONUCLEASE_PHOSPHATASE FAMILY DOMAIN-CONTAINING PROTEIN 1"/>
    <property type="match status" value="1"/>
</dbReference>
<dbReference type="InterPro" id="IPR019554">
    <property type="entry name" value="Soluble_ligand-bd"/>
</dbReference>
<feature type="region of interest" description="Disordered" evidence="1">
    <location>
        <begin position="158"/>
        <end position="198"/>
    </location>
</feature>
<feature type="domain" description="Helix-hairpin-helix DNA-binding motif class 1" evidence="3">
    <location>
        <begin position="328"/>
        <end position="347"/>
    </location>
</feature>
<dbReference type="InterPro" id="IPR010994">
    <property type="entry name" value="RuvA_2-like"/>
</dbReference>
<feature type="domain" description="Helix-hairpin-helix DNA-binding motif class 1" evidence="3">
    <location>
        <begin position="298"/>
        <end position="317"/>
    </location>
</feature>
<dbReference type="GO" id="GO:0006281">
    <property type="term" value="P:DNA repair"/>
    <property type="evidence" value="ECO:0007669"/>
    <property type="project" value="InterPro"/>
</dbReference>
<dbReference type="SUPFAM" id="SSF47781">
    <property type="entry name" value="RuvA domain 2-like"/>
    <property type="match status" value="1"/>
</dbReference>
<proteinExistence type="predicted"/>
<dbReference type="RefSeq" id="WP_179444012.1">
    <property type="nucleotide sequence ID" value="NZ_JACBZS010000001.1"/>
</dbReference>
<evidence type="ECO:0000313" key="4">
    <source>
        <dbReference type="EMBL" id="NYI70013.1"/>
    </source>
</evidence>
<dbReference type="GO" id="GO:0015627">
    <property type="term" value="C:type II protein secretion system complex"/>
    <property type="evidence" value="ECO:0007669"/>
    <property type="project" value="TreeGrafter"/>
</dbReference>
<dbReference type="PANTHER" id="PTHR21180">
    <property type="entry name" value="ENDONUCLEASE/EXONUCLEASE/PHOSPHATASE FAMILY DOMAIN-CONTAINING PROTEIN 1"/>
    <property type="match status" value="1"/>
</dbReference>
<keyword evidence="5" id="KW-1185">Reference proteome</keyword>
<dbReference type="GO" id="GO:0003677">
    <property type="term" value="F:DNA binding"/>
    <property type="evidence" value="ECO:0007669"/>
    <property type="project" value="InterPro"/>
</dbReference>
<evidence type="ECO:0000313" key="5">
    <source>
        <dbReference type="Proteomes" id="UP000527616"/>
    </source>
</evidence>
<evidence type="ECO:0000256" key="2">
    <source>
        <dbReference type="SAM" id="Phobius"/>
    </source>
</evidence>